<dbReference type="InterPro" id="IPR036097">
    <property type="entry name" value="HisK_dim/P_sf"/>
</dbReference>
<organism evidence="12">
    <name type="scientific">hydrocarbon metagenome</name>
    <dbReference type="NCBI Taxonomy" id="938273"/>
    <lineage>
        <taxon>unclassified sequences</taxon>
        <taxon>metagenomes</taxon>
        <taxon>ecological metagenomes</taxon>
    </lineage>
</organism>
<dbReference type="SMART" id="SM00091">
    <property type="entry name" value="PAS"/>
    <property type="match status" value="2"/>
</dbReference>
<keyword evidence="6" id="KW-0902">Two-component regulatory system</keyword>
<dbReference type="InterPro" id="IPR036890">
    <property type="entry name" value="HATPase_C_sf"/>
</dbReference>
<dbReference type="SUPFAM" id="SSF55874">
    <property type="entry name" value="ATPase domain of HSP90 chaperone/DNA topoisomerase II/histidine kinase"/>
    <property type="match status" value="1"/>
</dbReference>
<dbReference type="InterPro" id="IPR000014">
    <property type="entry name" value="PAS"/>
</dbReference>
<name>A0A0W8FMB4_9ZZZZ</name>
<feature type="domain" description="Response regulatory" evidence="9">
    <location>
        <begin position="605"/>
        <end position="721"/>
    </location>
</feature>
<dbReference type="GO" id="GO:0000155">
    <property type="term" value="F:phosphorelay sensor kinase activity"/>
    <property type="evidence" value="ECO:0007669"/>
    <property type="project" value="InterPro"/>
</dbReference>
<dbReference type="PROSITE" id="PS50109">
    <property type="entry name" value="HIS_KIN"/>
    <property type="match status" value="1"/>
</dbReference>
<dbReference type="Pfam" id="PF00072">
    <property type="entry name" value="Response_reg"/>
    <property type="match status" value="1"/>
</dbReference>
<dbReference type="InterPro" id="IPR003661">
    <property type="entry name" value="HisK_dim/P_dom"/>
</dbReference>
<dbReference type="GO" id="GO:0005524">
    <property type="term" value="F:ATP binding"/>
    <property type="evidence" value="ECO:0007669"/>
    <property type="project" value="UniProtKB-KW"/>
</dbReference>
<evidence type="ECO:0000256" key="6">
    <source>
        <dbReference type="ARBA" id="ARBA00023012"/>
    </source>
</evidence>
<feature type="coiled-coil region" evidence="7">
    <location>
        <begin position="168"/>
        <end position="205"/>
    </location>
</feature>
<dbReference type="InterPro" id="IPR013655">
    <property type="entry name" value="PAS_fold_3"/>
</dbReference>
<dbReference type="InterPro" id="IPR005467">
    <property type="entry name" value="His_kinase_dom"/>
</dbReference>
<evidence type="ECO:0000259" key="8">
    <source>
        <dbReference type="PROSITE" id="PS50109"/>
    </source>
</evidence>
<reference evidence="12" key="1">
    <citation type="journal article" date="2015" name="Proc. Natl. Acad. Sci. U.S.A.">
        <title>Networks of energetic and metabolic interactions define dynamics in microbial communities.</title>
        <authorList>
            <person name="Embree M."/>
            <person name="Liu J.K."/>
            <person name="Al-Bassam M.M."/>
            <person name="Zengler K."/>
        </authorList>
    </citation>
    <scope>NUCLEOTIDE SEQUENCE</scope>
</reference>
<dbReference type="Pfam" id="PF00989">
    <property type="entry name" value="PAS"/>
    <property type="match status" value="1"/>
</dbReference>
<dbReference type="SUPFAM" id="SSF55785">
    <property type="entry name" value="PYP-like sensor domain (PAS domain)"/>
    <property type="match status" value="2"/>
</dbReference>
<evidence type="ECO:0000256" key="4">
    <source>
        <dbReference type="ARBA" id="ARBA00022777"/>
    </source>
</evidence>
<evidence type="ECO:0000256" key="3">
    <source>
        <dbReference type="ARBA" id="ARBA00022741"/>
    </source>
</evidence>
<evidence type="ECO:0000313" key="12">
    <source>
        <dbReference type="EMBL" id="KUG22074.1"/>
    </source>
</evidence>
<dbReference type="InterPro" id="IPR011006">
    <property type="entry name" value="CheY-like_superfamily"/>
</dbReference>
<keyword evidence="4" id="KW-0418">Kinase</keyword>
<dbReference type="GO" id="GO:0006355">
    <property type="term" value="P:regulation of DNA-templated transcription"/>
    <property type="evidence" value="ECO:0007669"/>
    <property type="project" value="InterPro"/>
</dbReference>
<dbReference type="PROSITE" id="PS50110">
    <property type="entry name" value="RESPONSE_REGULATORY"/>
    <property type="match status" value="1"/>
</dbReference>
<protein>
    <recommendedName>
        <fullName evidence="13">Histidine kinase</fullName>
    </recommendedName>
</protein>
<keyword evidence="5" id="KW-0067">ATP-binding</keyword>
<feature type="domain" description="Histidine kinase" evidence="8">
    <location>
        <begin position="357"/>
        <end position="596"/>
    </location>
</feature>
<dbReference type="PRINTS" id="PR00344">
    <property type="entry name" value="BCTRLSENSOR"/>
</dbReference>
<evidence type="ECO:0000256" key="2">
    <source>
        <dbReference type="ARBA" id="ARBA00022679"/>
    </source>
</evidence>
<evidence type="ECO:0000259" key="10">
    <source>
        <dbReference type="PROSITE" id="PS50112"/>
    </source>
</evidence>
<gene>
    <name evidence="12" type="ORF">ASZ90_008148</name>
</gene>
<dbReference type="Gene3D" id="3.30.565.10">
    <property type="entry name" value="Histidine kinase-like ATPase, C-terminal domain"/>
    <property type="match status" value="1"/>
</dbReference>
<keyword evidence="1" id="KW-0597">Phosphoprotein</keyword>
<evidence type="ECO:0008006" key="13">
    <source>
        <dbReference type="Google" id="ProtNLM"/>
    </source>
</evidence>
<sequence>MFKAAFILRSWKMKDKNSRKENKTNPNRSESVWAKEVFSNGQQSLQSIIGSSPIPAFIIGKDHLIIYWNKALEELSGIKAKEVVGTGQQWRAFYKTARPCMADLLVDKYHKKIPQWYPGKYIKSKLITGAYEATDFFPELGKRGKWLRFTAAVIHNSRGAVIGAVETLEDITQAKRTEEALLKAHEELEVKVKERTHKLAKANKALKETTDHLSLILEFLPIVSYTCNADDNFTITFVSKRVREITGYTPAQFTEYPFFWQEHIHPEDQARILKKLKSTSKRVSHQFEYRFQTADGSYCWFSDHRRLIKLSNRSRSYMVGAWQDITEDKRIRQEGDLRLQQMIQSHKLKALGEVVTGVAHEINNPVSFIANNITMLEEMWNAVEPILASDGASHPDWSNKGIGFVEVCTNMKEVIEEFKIASQRIKRVIAGLKEFARTDEAVQKKPVKIEEVIHGVLIIVGAQVRKTVSLIDLYIDSNLPTIQGHFQKIEQVIANLLINAHQSITPDRKGKIIITARRIERLNAILVEIEDNGIGMEKEVLDHVFEPFFTTRRDMEGTGLGLSISYGLIKEHHGIIGIISRPNVGSRFSIYLPLDAKTPINIRPAILCCDSDASYLNEIKISLADVVDWQCGADDTCDDVIAYLESHPEVDIVISEINLPAINGWDLTKKVKERFPLLPVILYSCDPQGDKHEERKTGKPDYLLKKPFSMLQLQNIIREMGRQRL</sequence>
<keyword evidence="3" id="KW-0547">Nucleotide-binding</keyword>
<dbReference type="SUPFAM" id="SSF47384">
    <property type="entry name" value="Homodimeric domain of signal transducing histidine kinase"/>
    <property type="match status" value="1"/>
</dbReference>
<dbReference type="SMART" id="SM00448">
    <property type="entry name" value="REC"/>
    <property type="match status" value="1"/>
</dbReference>
<dbReference type="PROSITE" id="PS50112">
    <property type="entry name" value="PAS"/>
    <property type="match status" value="2"/>
</dbReference>
<feature type="domain" description="PAS" evidence="10">
    <location>
        <begin position="41"/>
        <end position="85"/>
    </location>
</feature>
<dbReference type="Gene3D" id="1.10.287.130">
    <property type="match status" value="1"/>
</dbReference>
<dbReference type="Pfam" id="PF08447">
    <property type="entry name" value="PAS_3"/>
    <property type="match status" value="1"/>
</dbReference>
<dbReference type="Pfam" id="PF02518">
    <property type="entry name" value="HATPase_c"/>
    <property type="match status" value="1"/>
</dbReference>
<proteinExistence type="predicted"/>
<evidence type="ECO:0000256" key="7">
    <source>
        <dbReference type="SAM" id="Coils"/>
    </source>
</evidence>
<dbReference type="CDD" id="cd00130">
    <property type="entry name" value="PAS"/>
    <property type="match status" value="1"/>
</dbReference>
<feature type="domain" description="PAS" evidence="10">
    <location>
        <begin position="209"/>
        <end position="283"/>
    </location>
</feature>
<dbReference type="EMBL" id="LNQE01000989">
    <property type="protein sequence ID" value="KUG22074.1"/>
    <property type="molecule type" value="Genomic_DNA"/>
</dbReference>
<dbReference type="SUPFAM" id="SSF52172">
    <property type="entry name" value="CheY-like"/>
    <property type="match status" value="1"/>
</dbReference>
<feature type="domain" description="PAC" evidence="11">
    <location>
        <begin position="285"/>
        <end position="337"/>
    </location>
</feature>
<dbReference type="CDD" id="cd00082">
    <property type="entry name" value="HisKA"/>
    <property type="match status" value="1"/>
</dbReference>
<dbReference type="InterPro" id="IPR013767">
    <property type="entry name" value="PAS_fold"/>
</dbReference>
<dbReference type="AlphaFoldDB" id="A0A0W8FMB4"/>
<accession>A0A0W8FMB4</accession>
<keyword evidence="7" id="KW-0175">Coiled coil</keyword>
<feature type="domain" description="PAC" evidence="11">
    <location>
        <begin position="131"/>
        <end position="183"/>
    </location>
</feature>
<evidence type="ECO:0000256" key="1">
    <source>
        <dbReference type="ARBA" id="ARBA00022553"/>
    </source>
</evidence>
<comment type="caution">
    <text evidence="12">The sequence shown here is derived from an EMBL/GenBank/DDBJ whole genome shotgun (WGS) entry which is preliminary data.</text>
</comment>
<dbReference type="PANTHER" id="PTHR43065">
    <property type="entry name" value="SENSOR HISTIDINE KINASE"/>
    <property type="match status" value="1"/>
</dbReference>
<evidence type="ECO:0000256" key="5">
    <source>
        <dbReference type="ARBA" id="ARBA00022840"/>
    </source>
</evidence>
<dbReference type="PANTHER" id="PTHR43065:SF42">
    <property type="entry name" value="TWO-COMPONENT SENSOR PPRA"/>
    <property type="match status" value="1"/>
</dbReference>
<dbReference type="InterPro" id="IPR035965">
    <property type="entry name" value="PAS-like_dom_sf"/>
</dbReference>
<dbReference type="PROSITE" id="PS50113">
    <property type="entry name" value="PAC"/>
    <property type="match status" value="2"/>
</dbReference>
<dbReference type="Gene3D" id="3.40.50.2300">
    <property type="match status" value="1"/>
</dbReference>
<dbReference type="InterPro" id="IPR003594">
    <property type="entry name" value="HATPase_dom"/>
</dbReference>
<dbReference type="InterPro" id="IPR001789">
    <property type="entry name" value="Sig_transdc_resp-reg_receiver"/>
</dbReference>
<keyword evidence="2" id="KW-0808">Transferase</keyword>
<dbReference type="Gene3D" id="3.30.450.20">
    <property type="entry name" value="PAS domain"/>
    <property type="match status" value="2"/>
</dbReference>
<dbReference type="NCBIfam" id="TIGR00229">
    <property type="entry name" value="sensory_box"/>
    <property type="match status" value="1"/>
</dbReference>
<evidence type="ECO:0000259" key="11">
    <source>
        <dbReference type="PROSITE" id="PS50113"/>
    </source>
</evidence>
<dbReference type="SMART" id="SM00387">
    <property type="entry name" value="HATPase_c"/>
    <property type="match status" value="1"/>
</dbReference>
<evidence type="ECO:0000259" key="9">
    <source>
        <dbReference type="PROSITE" id="PS50110"/>
    </source>
</evidence>
<dbReference type="InterPro" id="IPR000700">
    <property type="entry name" value="PAS-assoc_C"/>
</dbReference>
<dbReference type="InterPro" id="IPR004358">
    <property type="entry name" value="Sig_transdc_His_kin-like_C"/>
</dbReference>